<dbReference type="AlphaFoldDB" id="A0A3T1CYU1"/>
<name>A0A3T1CYU1_9BACL</name>
<sequence length="68" mass="7382">MSKKSVWNKGKHNGGGGATKSGKSFVQAPPTVSTERSASPTINNSPLNSVKRMNRDNWVGRQTRETPK</sequence>
<dbReference type="Proteomes" id="UP000289856">
    <property type="component" value="Chromosome"/>
</dbReference>
<evidence type="ECO:0000313" key="3">
    <source>
        <dbReference type="Proteomes" id="UP000289856"/>
    </source>
</evidence>
<organism evidence="2 3">
    <name type="scientific">Cohnella abietis</name>
    <dbReference type="NCBI Taxonomy" id="2507935"/>
    <lineage>
        <taxon>Bacteria</taxon>
        <taxon>Bacillati</taxon>
        <taxon>Bacillota</taxon>
        <taxon>Bacilli</taxon>
        <taxon>Bacillales</taxon>
        <taxon>Paenibacillaceae</taxon>
        <taxon>Cohnella</taxon>
    </lineage>
</organism>
<protein>
    <submittedName>
        <fullName evidence="2">Uncharacterized protein</fullName>
    </submittedName>
</protein>
<dbReference type="EMBL" id="AP019400">
    <property type="protein sequence ID" value="BBI31010.1"/>
    <property type="molecule type" value="Genomic_DNA"/>
</dbReference>
<dbReference type="RefSeq" id="WP_130604896.1">
    <property type="nucleotide sequence ID" value="NZ_AP019400.1"/>
</dbReference>
<evidence type="ECO:0000256" key="1">
    <source>
        <dbReference type="SAM" id="MobiDB-lite"/>
    </source>
</evidence>
<accession>A0A3T1CYU1</accession>
<feature type="region of interest" description="Disordered" evidence="1">
    <location>
        <begin position="1"/>
        <end position="68"/>
    </location>
</feature>
<evidence type="ECO:0000313" key="2">
    <source>
        <dbReference type="EMBL" id="BBI31010.1"/>
    </source>
</evidence>
<dbReference type="KEGG" id="cohn:KCTCHS21_04090"/>
<dbReference type="OrthoDB" id="2662647at2"/>
<reference evidence="2 3" key="1">
    <citation type="submission" date="2019-01" db="EMBL/GenBank/DDBJ databases">
        <title>Complete genome sequence of Cohnella hallensis HS21 isolated from Korean fir (Abies koreana) rhizospheric soil.</title>
        <authorList>
            <person name="Jiang L."/>
            <person name="Kang S.W."/>
            <person name="Kim S."/>
            <person name="Jung J."/>
            <person name="Kim C.Y."/>
            <person name="Kim D.H."/>
            <person name="Kim S.W."/>
            <person name="Lee J."/>
        </authorList>
    </citation>
    <scope>NUCLEOTIDE SEQUENCE [LARGE SCALE GENOMIC DNA]</scope>
    <source>
        <strain evidence="2 3">HS21</strain>
    </source>
</reference>
<gene>
    <name evidence="2" type="ORF">KCTCHS21_04090</name>
</gene>
<feature type="compositionally biased region" description="Polar residues" evidence="1">
    <location>
        <begin position="30"/>
        <end position="48"/>
    </location>
</feature>
<proteinExistence type="predicted"/>
<keyword evidence="3" id="KW-1185">Reference proteome</keyword>